<reference evidence="1 2" key="1">
    <citation type="submission" date="2014-03" db="EMBL/GenBank/DDBJ databases">
        <title>The Genome Sequence of Plasmodium fragile nilgiri.</title>
        <authorList>
            <consortium name="The Broad Institute Genomics Platform"/>
            <consortium name="The Broad Institute Genome Sequencing Center for Infectious Disease"/>
            <person name="Neafsey D."/>
            <person name="Duraisingh M."/>
            <person name="Young S.K."/>
            <person name="Zeng Q."/>
            <person name="Gargeya S."/>
            <person name="Abouelleil A."/>
            <person name="Alvarado L."/>
            <person name="Chapman S.B."/>
            <person name="Gainer-Dewar J."/>
            <person name="Goldberg J."/>
            <person name="Griggs A."/>
            <person name="Gujja S."/>
            <person name="Hansen M."/>
            <person name="Howarth C."/>
            <person name="Imamovic A."/>
            <person name="Larimer J."/>
            <person name="Pearson M."/>
            <person name="Poon T.W."/>
            <person name="Priest M."/>
            <person name="Roberts A."/>
            <person name="Saif S."/>
            <person name="Shea T."/>
            <person name="Sykes S."/>
            <person name="Wortman J."/>
            <person name="Nusbaum C."/>
            <person name="Birren B."/>
        </authorList>
    </citation>
    <scope>NUCLEOTIDE SEQUENCE [LARGE SCALE GENOMIC DNA]</scope>
    <source>
        <strain evidence="2">nilgiri</strain>
    </source>
</reference>
<dbReference type="GeneID" id="24266849"/>
<dbReference type="RefSeq" id="XP_012334593.1">
    <property type="nucleotide sequence ID" value="XM_012479170.1"/>
</dbReference>
<dbReference type="AlphaFoldDB" id="A0A0D9QP24"/>
<dbReference type="OrthoDB" id="369546at2759"/>
<name>A0A0D9QP24_PLAFR</name>
<dbReference type="VEuPathDB" id="PlasmoDB:AK88_01535"/>
<evidence type="ECO:0000313" key="2">
    <source>
        <dbReference type="Proteomes" id="UP000054561"/>
    </source>
</evidence>
<keyword evidence="2" id="KW-1185">Reference proteome</keyword>
<gene>
    <name evidence="1" type="ORF">AK88_01535</name>
</gene>
<sequence length="175" mass="20038">MELASKSNQVYLLVKIINLVNVNAVRHVKKALKLIIFDLFGLVMLLKVDFKLINIAQSNGFFVLRTRLRMLNLLLYAMQPSQTMRHQFSLKVLKISTFLPNLACATGVDKWQRSGDTDVIKRMLNLLLYAMQPSQTMRHQFSLKVLKISTFLPNLACATGVDKWQRSGDTDVIKR</sequence>
<proteinExistence type="predicted"/>
<accession>A0A0D9QP24</accession>
<dbReference type="EMBL" id="KQ001657">
    <property type="protein sequence ID" value="KJP88845.1"/>
    <property type="molecule type" value="Genomic_DNA"/>
</dbReference>
<protein>
    <submittedName>
        <fullName evidence="1">Uncharacterized protein</fullName>
    </submittedName>
</protein>
<dbReference type="Proteomes" id="UP000054561">
    <property type="component" value="Unassembled WGS sequence"/>
</dbReference>
<organism evidence="1 2">
    <name type="scientific">Plasmodium fragile</name>
    <dbReference type="NCBI Taxonomy" id="5857"/>
    <lineage>
        <taxon>Eukaryota</taxon>
        <taxon>Sar</taxon>
        <taxon>Alveolata</taxon>
        <taxon>Apicomplexa</taxon>
        <taxon>Aconoidasida</taxon>
        <taxon>Haemosporida</taxon>
        <taxon>Plasmodiidae</taxon>
        <taxon>Plasmodium</taxon>
        <taxon>Plasmodium (Plasmodium)</taxon>
    </lineage>
</organism>
<evidence type="ECO:0000313" key="1">
    <source>
        <dbReference type="EMBL" id="KJP88845.1"/>
    </source>
</evidence>